<reference evidence="10" key="2">
    <citation type="submission" date="2021-04" db="EMBL/GenBank/DDBJ databases">
        <authorList>
            <person name="Gilroy R."/>
        </authorList>
    </citation>
    <scope>NUCLEOTIDE SEQUENCE</scope>
    <source>
        <strain evidence="10">ChiHjej13B12-24818</strain>
    </source>
</reference>
<evidence type="ECO:0000256" key="8">
    <source>
        <dbReference type="RuleBase" id="RU003862"/>
    </source>
</evidence>
<keyword evidence="4 8" id="KW-0285">Flavoprotein</keyword>
<keyword evidence="6 8" id="KW-0560">Oxidoreductase</keyword>
<evidence type="ECO:0000256" key="9">
    <source>
        <dbReference type="SAM" id="MobiDB-lite"/>
    </source>
</evidence>
<dbReference type="GO" id="GO:0071949">
    <property type="term" value="F:FAD binding"/>
    <property type="evidence" value="ECO:0007669"/>
    <property type="project" value="TreeGrafter"/>
</dbReference>
<dbReference type="Gene3D" id="3.20.20.220">
    <property type="match status" value="1"/>
</dbReference>
<evidence type="ECO:0000256" key="5">
    <source>
        <dbReference type="ARBA" id="ARBA00022827"/>
    </source>
</evidence>
<reference evidence="10" key="1">
    <citation type="journal article" date="2021" name="PeerJ">
        <title>Extensive microbial diversity within the chicken gut microbiome revealed by metagenomics and culture.</title>
        <authorList>
            <person name="Gilroy R."/>
            <person name="Ravi A."/>
            <person name="Getino M."/>
            <person name="Pursley I."/>
            <person name="Horton D.L."/>
            <person name="Alikhan N.F."/>
            <person name="Baker D."/>
            <person name="Gharbi K."/>
            <person name="Hall N."/>
            <person name="Watson M."/>
            <person name="Adriaenssens E.M."/>
            <person name="Foster-Nyarko E."/>
            <person name="Jarju S."/>
            <person name="Secka A."/>
            <person name="Antonio M."/>
            <person name="Oren A."/>
            <person name="Chaudhuri R.R."/>
            <person name="La Ragione R."/>
            <person name="Hildebrand F."/>
            <person name="Pallen M.J."/>
        </authorList>
    </citation>
    <scope>NUCLEOTIDE SEQUENCE</scope>
    <source>
        <strain evidence="10">ChiHjej13B12-24818</strain>
    </source>
</reference>
<dbReference type="GO" id="GO:0035999">
    <property type="term" value="P:tetrahydrofolate interconversion"/>
    <property type="evidence" value="ECO:0007669"/>
    <property type="project" value="TreeGrafter"/>
</dbReference>
<dbReference type="GO" id="GO:0106312">
    <property type="term" value="F:methylenetetrahydrofolate reductase (NADH) activity"/>
    <property type="evidence" value="ECO:0007669"/>
    <property type="project" value="UniProtKB-EC"/>
</dbReference>
<dbReference type="SUPFAM" id="SSF51730">
    <property type="entry name" value="FAD-linked oxidoreductase"/>
    <property type="match status" value="1"/>
</dbReference>
<dbReference type="PANTHER" id="PTHR45754:SF3">
    <property type="entry name" value="METHYLENETETRAHYDROFOLATE REDUCTASE (NADPH)"/>
    <property type="match status" value="1"/>
</dbReference>
<dbReference type="Proteomes" id="UP000823823">
    <property type="component" value="Unassembled WGS sequence"/>
</dbReference>
<accession>A0A9D2LDK5</accession>
<evidence type="ECO:0000256" key="1">
    <source>
        <dbReference type="ARBA" id="ARBA00001974"/>
    </source>
</evidence>
<organism evidence="10 11">
    <name type="scientific">Candidatus Brachybacterium merdavium</name>
    <dbReference type="NCBI Taxonomy" id="2838513"/>
    <lineage>
        <taxon>Bacteria</taxon>
        <taxon>Bacillati</taxon>
        <taxon>Actinomycetota</taxon>
        <taxon>Actinomycetes</taxon>
        <taxon>Micrococcales</taxon>
        <taxon>Dermabacteraceae</taxon>
        <taxon>Brachybacterium</taxon>
    </lineage>
</organism>
<comment type="catalytic activity">
    <reaction evidence="7">
        <text>(6S)-5-methyl-5,6,7,8-tetrahydrofolate + NAD(+) = (6R)-5,10-methylene-5,6,7,8-tetrahydrofolate + NADH + H(+)</text>
        <dbReference type="Rhea" id="RHEA:19821"/>
        <dbReference type="ChEBI" id="CHEBI:15378"/>
        <dbReference type="ChEBI" id="CHEBI:15636"/>
        <dbReference type="ChEBI" id="CHEBI:18608"/>
        <dbReference type="ChEBI" id="CHEBI:57540"/>
        <dbReference type="ChEBI" id="CHEBI:57945"/>
        <dbReference type="EC" id="1.5.1.54"/>
    </reaction>
    <physiologicalReaction direction="right-to-left" evidence="7">
        <dbReference type="Rhea" id="RHEA:19823"/>
    </physiologicalReaction>
</comment>
<protein>
    <recommendedName>
        <fullName evidence="8">Methylenetetrahydrofolate reductase</fullName>
    </recommendedName>
</protein>
<comment type="caution">
    <text evidence="10">The sequence shown here is derived from an EMBL/GenBank/DDBJ whole genome shotgun (WGS) entry which is preliminary data.</text>
</comment>
<evidence type="ECO:0000256" key="2">
    <source>
        <dbReference type="ARBA" id="ARBA00004777"/>
    </source>
</evidence>
<dbReference type="InterPro" id="IPR029041">
    <property type="entry name" value="FAD-linked_oxidoreductase-like"/>
</dbReference>
<dbReference type="GO" id="GO:0005829">
    <property type="term" value="C:cytosol"/>
    <property type="evidence" value="ECO:0007669"/>
    <property type="project" value="TreeGrafter"/>
</dbReference>
<comment type="similarity">
    <text evidence="3 8">Belongs to the methylenetetrahydrofolate reductase family.</text>
</comment>
<dbReference type="Pfam" id="PF02219">
    <property type="entry name" value="MTHFR"/>
    <property type="match status" value="1"/>
</dbReference>
<dbReference type="EMBL" id="DWZH01000065">
    <property type="protein sequence ID" value="HJB10603.1"/>
    <property type="molecule type" value="Genomic_DNA"/>
</dbReference>
<gene>
    <name evidence="10" type="ORF">H9786_08755</name>
</gene>
<evidence type="ECO:0000313" key="11">
    <source>
        <dbReference type="Proteomes" id="UP000823823"/>
    </source>
</evidence>
<dbReference type="AlphaFoldDB" id="A0A9D2LDK5"/>
<evidence type="ECO:0000256" key="3">
    <source>
        <dbReference type="ARBA" id="ARBA00006743"/>
    </source>
</evidence>
<dbReference type="PANTHER" id="PTHR45754">
    <property type="entry name" value="METHYLENETETRAHYDROFOLATE REDUCTASE"/>
    <property type="match status" value="1"/>
</dbReference>
<evidence type="ECO:0000256" key="6">
    <source>
        <dbReference type="ARBA" id="ARBA00023002"/>
    </source>
</evidence>
<dbReference type="InterPro" id="IPR003171">
    <property type="entry name" value="Mehydrof_redctse-like"/>
</dbReference>
<name>A0A9D2LDK5_9MICO</name>
<comment type="pathway">
    <text evidence="2 8">One-carbon metabolism; tetrahydrofolate interconversion.</text>
</comment>
<proteinExistence type="inferred from homology"/>
<comment type="cofactor">
    <cofactor evidence="1 8">
        <name>FAD</name>
        <dbReference type="ChEBI" id="CHEBI:57692"/>
    </cofactor>
</comment>
<evidence type="ECO:0000313" key="10">
    <source>
        <dbReference type="EMBL" id="HJB10603.1"/>
    </source>
</evidence>
<evidence type="ECO:0000256" key="4">
    <source>
        <dbReference type="ARBA" id="ARBA00022630"/>
    </source>
</evidence>
<sequence length="286" mass="30244">MASSADRGAGSPSATTGAQFEVIPLPGVEEDVVRHLPAAARVTITSSPRQGPSATIDLACALASRGMTAVPHLAARALRDENQLAGILDSLSEAGVGELFVIAGDPAQPAGDFIGSLDLLTAITEHAQPFVIGVGGHPEGHPFLDQEAALRELAQKSAHASYIVTQMCFEAAPLLAWISSVRDQGIELSVRPGVAGPVGLGRLLRIGTRVGVGTSLRMLGSQGSGMRHLVTPGTWAPEILLDDLTEAYADPRYGLDGVHIYTFNALEQTARWWDEHSDRRRHSGRR</sequence>
<dbReference type="GO" id="GO:0009086">
    <property type="term" value="P:methionine biosynthetic process"/>
    <property type="evidence" value="ECO:0007669"/>
    <property type="project" value="TreeGrafter"/>
</dbReference>
<keyword evidence="5 8" id="KW-0274">FAD</keyword>
<feature type="region of interest" description="Disordered" evidence="9">
    <location>
        <begin position="1"/>
        <end position="20"/>
    </location>
</feature>
<evidence type="ECO:0000256" key="7">
    <source>
        <dbReference type="ARBA" id="ARBA00048628"/>
    </source>
</evidence>